<dbReference type="Gene3D" id="4.10.80.30">
    <property type="entry name" value="DNA polymerase, domain 6"/>
    <property type="match status" value="1"/>
</dbReference>
<dbReference type="Pfam" id="PF01832">
    <property type="entry name" value="Glucosaminidase"/>
    <property type="match status" value="1"/>
</dbReference>
<evidence type="ECO:0000313" key="4">
    <source>
        <dbReference type="EMBL" id="PRY82895.1"/>
    </source>
</evidence>
<dbReference type="RefSeq" id="WP_170068825.1">
    <property type="nucleotide sequence ID" value="NZ_PVTO01000008.1"/>
</dbReference>
<dbReference type="GO" id="GO:0004040">
    <property type="term" value="F:amidase activity"/>
    <property type="evidence" value="ECO:0007669"/>
    <property type="project" value="InterPro"/>
</dbReference>
<dbReference type="SMART" id="SM00047">
    <property type="entry name" value="LYZ2"/>
    <property type="match status" value="1"/>
</dbReference>
<sequence length="199" mass="21980">MAKKKTKHKGVNLLSSILLIFLAFIGTLALLASSIERGESPIPSRTSGLNREEFIENVASYAVPLQETHGIKPSITIAQAIVESNWGESGLAVNDHNYFGIKGDSTQPSYATLEYEDEWVEIQASFRSYASLEESVKDYAELIAGGTNWNPDLYKPVVEAADYKEAAHALKASGYATDPNYPIKLIEIVELYDLDQYDN</sequence>
<dbReference type="Proteomes" id="UP000238205">
    <property type="component" value="Unassembled WGS sequence"/>
</dbReference>
<evidence type="ECO:0000256" key="2">
    <source>
        <dbReference type="ARBA" id="ARBA00022801"/>
    </source>
</evidence>
<feature type="domain" description="Mannosyl-glycoprotein endo-beta-N-acetylglucosamidase-like" evidence="3">
    <location>
        <begin position="41"/>
        <end position="198"/>
    </location>
</feature>
<dbReference type="InterPro" id="IPR002901">
    <property type="entry name" value="MGlyc_endo_b_GlcNAc-like_dom"/>
</dbReference>
<dbReference type="Gene3D" id="1.10.530.10">
    <property type="match status" value="1"/>
</dbReference>
<organism evidence="4 5">
    <name type="scientific">Alkalibacterium olivapovliticus</name>
    <dbReference type="NCBI Taxonomy" id="99907"/>
    <lineage>
        <taxon>Bacteria</taxon>
        <taxon>Bacillati</taxon>
        <taxon>Bacillota</taxon>
        <taxon>Bacilli</taxon>
        <taxon>Lactobacillales</taxon>
        <taxon>Carnobacteriaceae</taxon>
        <taxon>Alkalibacterium</taxon>
    </lineage>
</organism>
<evidence type="ECO:0000313" key="5">
    <source>
        <dbReference type="Proteomes" id="UP000238205"/>
    </source>
</evidence>
<comment type="similarity">
    <text evidence="1">Belongs to the glycosyl hydrolase 73 family.</text>
</comment>
<dbReference type="PANTHER" id="PTHR33308:SF10">
    <property type="entry name" value="EXO-GLUCOSAMINIDASE LYTG"/>
    <property type="match status" value="1"/>
</dbReference>
<comment type="caution">
    <text evidence="4">The sequence shown here is derived from an EMBL/GenBank/DDBJ whole genome shotgun (WGS) entry which is preliminary data.</text>
</comment>
<dbReference type="EMBL" id="PVTO01000008">
    <property type="protein sequence ID" value="PRY82895.1"/>
    <property type="molecule type" value="Genomic_DNA"/>
</dbReference>
<name>A0A2T0W879_9LACT</name>
<dbReference type="PANTHER" id="PTHR33308">
    <property type="entry name" value="PEPTIDOGLYCAN HYDROLASE FLGJ"/>
    <property type="match status" value="1"/>
</dbReference>
<accession>A0A2T0W879</accession>
<dbReference type="PRINTS" id="PR01002">
    <property type="entry name" value="FLGFLGJ"/>
</dbReference>
<keyword evidence="5" id="KW-1185">Reference proteome</keyword>
<evidence type="ECO:0000256" key="1">
    <source>
        <dbReference type="ARBA" id="ARBA00010266"/>
    </source>
</evidence>
<keyword evidence="2 4" id="KW-0378">Hydrolase</keyword>
<reference evidence="4 5" key="1">
    <citation type="submission" date="2018-03" db="EMBL/GenBank/DDBJ databases">
        <title>Genomic Encyclopedia of Archaeal and Bacterial Type Strains, Phase II (KMG-II): from individual species to whole genera.</title>
        <authorList>
            <person name="Goeker M."/>
        </authorList>
    </citation>
    <scope>NUCLEOTIDE SEQUENCE [LARGE SCALE GENOMIC DNA]</scope>
    <source>
        <strain evidence="4 5">DSM 13175</strain>
    </source>
</reference>
<evidence type="ECO:0000259" key="3">
    <source>
        <dbReference type="SMART" id="SM00047"/>
    </source>
</evidence>
<proteinExistence type="inferred from homology"/>
<dbReference type="AlphaFoldDB" id="A0A2T0W879"/>
<protein>
    <submittedName>
        <fullName evidence="4">Flagellum-specific peptidoglycan hydrolase FlgJ</fullName>
    </submittedName>
</protein>
<gene>
    <name evidence="4" type="ORF">CLV38_108105</name>
</gene>
<dbReference type="InterPro" id="IPR051056">
    <property type="entry name" value="Glycosyl_Hydrolase_73"/>
</dbReference>